<dbReference type="Gene3D" id="1.50.10.10">
    <property type="match status" value="1"/>
</dbReference>
<feature type="domain" description="GH15-like" evidence="1">
    <location>
        <begin position="273"/>
        <end position="640"/>
    </location>
</feature>
<dbReference type="Pfam" id="PF00723">
    <property type="entry name" value="Glyco_hydro_15"/>
    <property type="match status" value="1"/>
</dbReference>
<comment type="caution">
    <text evidence="2">The sequence shown here is derived from an EMBL/GenBank/DDBJ whole genome shotgun (WGS) entry which is preliminary data.</text>
</comment>
<evidence type="ECO:0000313" key="3">
    <source>
        <dbReference type="Proteomes" id="UP000285138"/>
    </source>
</evidence>
<dbReference type="InterPro" id="IPR012341">
    <property type="entry name" value="6hp_glycosidase-like_sf"/>
</dbReference>
<dbReference type="EMBL" id="QZAA01000131">
    <property type="protein sequence ID" value="RQD76118.1"/>
    <property type="molecule type" value="Genomic_DNA"/>
</dbReference>
<protein>
    <submittedName>
        <fullName evidence="2">Glycoside hydrolase family 15 protein</fullName>
    </submittedName>
</protein>
<dbReference type="Proteomes" id="UP000285138">
    <property type="component" value="Unassembled WGS sequence"/>
</dbReference>
<dbReference type="PANTHER" id="PTHR31616:SF13">
    <property type="entry name" value="GLUCAN 1,4-ALPHA-GLUCOSIDASE"/>
    <property type="match status" value="1"/>
</dbReference>
<dbReference type="InterPro" id="IPR011613">
    <property type="entry name" value="GH15-like"/>
</dbReference>
<name>A0A424YEV0_9FIRM</name>
<dbReference type="GO" id="GO:0004553">
    <property type="term" value="F:hydrolase activity, hydrolyzing O-glycosyl compounds"/>
    <property type="evidence" value="ECO:0007669"/>
    <property type="project" value="TreeGrafter"/>
</dbReference>
<accession>A0A424YEV0</accession>
<evidence type="ECO:0000259" key="1">
    <source>
        <dbReference type="Pfam" id="PF00723"/>
    </source>
</evidence>
<dbReference type="SUPFAM" id="SSF48208">
    <property type="entry name" value="Six-hairpin glycosidases"/>
    <property type="match status" value="1"/>
</dbReference>
<evidence type="ECO:0000313" key="2">
    <source>
        <dbReference type="EMBL" id="RQD76118.1"/>
    </source>
</evidence>
<sequence>MARALVIGNGRILVNFDSVMNMRDFYYPNVGQLNHIGGHHNSFGIWVENQFSWCYEGDWHRTLRYKRDSLVTDVKVENKRLDLQVAINDAVHYRDNLFLRKMVVKNLADREREVRVFFTHDFSIDESEVGDTALYNPNVDAIYHYKRDKYFLANGRVGDRKIYQFTTGIKRFGGAEGTWRDAEDGVLEGNPIAQGSVDSTISFKFSLKARGEETLYYWIAVGKNYQEIKDLNIFVLSRSPEVLLRRVEGYWRNWVNKVSPDFANLPSEIIDLYKRSLLITRTQINFNGAVIAATDSDILQFNRDHYCYMWPRDGALVVIPLILAGYFEIATNFFGFCENALTDEGFLLHKYNPDGTAGSSWHPWLVGGKPQLPIQEDETALVLYSLWHYYQKSPDLEMIQRLYRSLIRPAGDFMVNYIISELNLPAESHDLWEERRGIFTFTAASVYAGLRAAAYFASLLTDEERAEIYAMTADNIKRGIIEHLYDDSLNRFVRGVYLQKEGYKKDPTLESSVFAIFAFGVLPASDPRVESTMTQTERALWVKTQVGGAARYTNDYYFQKSHDLEKVPGNPWIICTLWLALWHIERAITLEELKKPLEIIKWVQQKAMSSGILSEQLHPYSGDPVSVAPLTWSHATFVHVLVAYTEKYQELLISSRVTPEWES</sequence>
<organism evidence="2 3">
    <name type="scientific">Candidatus Syntrophonatronum acetioxidans</name>
    <dbReference type="NCBI Taxonomy" id="1795816"/>
    <lineage>
        <taxon>Bacteria</taxon>
        <taxon>Bacillati</taxon>
        <taxon>Bacillota</taxon>
        <taxon>Clostridia</taxon>
        <taxon>Eubacteriales</taxon>
        <taxon>Syntrophomonadaceae</taxon>
        <taxon>Candidatus Syntrophonatronum</taxon>
    </lineage>
</organism>
<keyword evidence="2" id="KW-0378">Hydrolase</keyword>
<reference evidence="2 3" key="1">
    <citation type="submission" date="2018-08" db="EMBL/GenBank/DDBJ databases">
        <title>The metabolism and importance of syntrophic acetate oxidation coupled to methane or sulfide production in haloalkaline environments.</title>
        <authorList>
            <person name="Timmers P.H.A."/>
            <person name="Vavourakis C.D."/>
            <person name="Sorokin D.Y."/>
            <person name="Sinninghe Damste J.S."/>
            <person name="Muyzer G."/>
            <person name="Stams A.J.M."/>
            <person name="Plugge C.M."/>
        </authorList>
    </citation>
    <scope>NUCLEOTIDE SEQUENCE [LARGE SCALE GENOMIC DNA]</scope>
    <source>
        <strain evidence="2">MSAO_Bac1</strain>
    </source>
</reference>
<proteinExistence type="predicted"/>
<dbReference type="AlphaFoldDB" id="A0A424YEV0"/>
<dbReference type="GO" id="GO:0005975">
    <property type="term" value="P:carbohydrate metabolic process"/>
    <property type="evidence" value="ECO:0007669"/>
    <property type="project" value="InterPro"/>
</dbReference>
<gene>
    <name evidence="2" type="ORF">D5R97_05105</name>
</gene>
<dbReference type="InterPro" id="IPR008928">
    <property type="entry name" value="6-hairpin_glycosidase_sf"/>
</dbReference>
<dbReference type="PANTHER" id="PTHR31616">
    <property type="entry name" value="TREHALASE"/>
    <property type="match status" value="1"/>
</dbReference>